<evidence type="ECO:0000256" key="6">
    <source>
        <dbReference type="ARBA" id="ARBA00022679"/>
    </source>
</evidence>
<dbReference type="PANTHER" id="PTHR34220:SF7">
    <property type="entry name" value="SENSOR HISTIDINE KINASE YPDA"/>
    <property type="match status" value="1"/>
</dbReference>
<evidence type="ECO:0000259" key="13">
    <source>
        <dbReference type="PROSITE" id="PS50109"/>
    </source>
</evidence>
<evidence type="ECO:0000256" key="8">
    <source>
        <dbReference type="ARBA" id="ARBA00022777"/>
    </source>
</evidence>
<dbReference type="Pfam" id="PF06580">
    <property type="entry name" value="His_kinase"/>
    <property type="match status" value="1"/>
</dbReference>
<dbReference type="InterPro" id="IPR010559">
    <property type="entry name" value="Sig_transdc_His_kin_internal"/>
</dbReference>
<dbReference type="InterPro" id="IPR005467">
    <property type="entry name" value="His_kinase_dom"/>
</dbReference>
<evidence type="ECO:0000259" key="14">
    <source>
        <dbReference type="PROSITE" id="PS50885"/>
    </source>
</evidence>
<organism evidence="15 16">
    <name type="scientific">Caldicellulosiruptor kronotskyensis (strain DSM 18902 / VKM B-2412 / 2002)</name>
    <dbReference type="NCBI Taxonomy" id="632348"/>
    <lineage>
        <taxon>Bacteria</taxon>
        <taxon>Bacillati</taxon>
        <taxon>Bacillota</taxon>
        <taxon>Bacillota incertae sedis</taxon>
        <taxon>Caldicellulosiruptorales</taxon>
        <taxon>Caldicellulosiruptoraceae</taxon>
        <taxon>Caldicellulosiruptor</taxon>
    </lineage>
</organism>
<evidence type="ECO:0000256" key="5">
    <source>
        <dbReference type="ARBA" id="ARBA00022553"/>
    </source>
</evidence>
<protein>
    <recommendedName>
        <fullName evidence="3">histidine kinase</fullName>
        <ecNumber evidence="3">2.7.13.3</ecNumber>
    </recommendedName>
</protein>
<comment type="catalytic activity">
    <reaction evidence="1">
        <text>ATP + protein L-histidine = ADP + protein N-phospho-L-histidine.</text>
        <dbReference type="EC" id="2.7.13.3"/>
    </reaction>
</comment>
<dbReference type="Pfam" id="PF02518">
    <property type="entry name" value="HATPase_c"/>
    <property type="match status" value="1"/>
</dbReference>
<dbReference type="InterPro" id="IPR003594">
    <property type="entry name" value="HATPase_dom"/>
</dbReference>
<keyword evidence="16" id="KW-1185">Reference proteome</keyword>
<proteinExistence type="predicted"/>
<dbReference type="PROSITE" id="PS50885">
    <property type="entry name" value="HAMP"/>
    <property type="match status" value="1"/>
</dbReference>
<evidence type="ECO:0000256" key="2">
    <source>
        <dbReference type="ARBA" id="ARBA00004651"/>
    </source>
</evidence>
<dbReference type="GO" id="GO:0000155">
    <property type="term" value="F:phosphorelay sensor kinase activity"/>
    <property type="evidence" value="ECO:0007669"/>
    <property type="project" value="InterPro"/>
</dbReference>
<feature type="transmembrane region" description="Helical" evidence="12">
    <location>
        <begin position="299"/>
        <end position="320"/>
    </location>
</feature>
<dbReference type="SUPFAM" id="SSF158472">
    <property type="entry name" value="HAMP domain-like"/>
    <property type="match status" value="1"/>
</dbReference>
<evidence type="ECO:0000256" key="4">
    <source>
        <dbReference type="ARBA" id="ARBA00022475"/>
    </source>
</evidence>
<keyword evidence="10" id="KW-0902">Two-component regulatory system</keyword>
<evidence type="ECO:0000256" key="12">
    <source>
        <dbReference type="SAM" id="Phobius"/>
    </source>
</evidence>
<evidence type="ECO:0000256" key="10">
    <source>
        <dbReference type="ARBA" id="ARBA00023012"/>
    </source>
</evidence>
<name>E4SCG8_CALK2</name>
<dbReference type="SMART" id="SM00304">
    <property type="entry name" value="HAMP"/>
    <property type="match status" value="1"/>
</dbReference>
<dbReference type="Pfam" id="PF02743">
    <property type="entry name" value="dCache_1"/>
    <property type="match status" value="1"/>
</dbReference>
<accession>E4SCG8</accession>
<keyword evidence="4" id="KW-1003">Cell membrane</keyword>
<keyword evidence="8 15" id="KW-0418">Kinase</keyword>
<gene>
    <name evidence="15" type="ordered locus">Calkro_0107</name>
</gene>
<feature type="domain" description="HAMP" evidence="14">
    <location>
        <begin position="322"/>
        <end position="376"/>
    </location>
</feature>
<keyword evidence="9 12" id="KW-1133">Transmembrane helix</keyword>
<dbReference type="PANTHER" id="PTHR34220">
    <property type="entry name" value="SENSOR HISTIDINE KINASE YPDA"/>
    <property type="match status" value="1"/>
</dbReference>
<dbReference type="Gene3D" id="6.10.340.10">
    <property type="match status" value="1"/>
</dbReference>
<dbReference type="AlphaFoldDB" id="E4SCG8"/>
<dbReference type="InterPro" id="IPR050640">
    <property type="entry name" value="Bact_2-comp_sensor_kinase"/>
</dbReference>
<reference evidence="15 16" key="2">
    <citation type="journal article" date="2011" name="J. Bacteriol.">
        <title>Complete genome sequences for the anaerobic, extremely thermophilic plant biomass-degrading bacteria Caldicellulosiruptor hydrothermalis, Caldicellulosiruptor kristjanssonii, Caldicellulosiruptor kronotskyensis, Caldicellulosiruptor owensenis, and Caldicellulosiruptor lactoaceticus.</title>
        <authorList>
            <person name="Blumer-Schuette S.E."/>
            <person name="Ozdemir I."/>
            <person name="Mistry D."/>
            <person name="Lucas S."/>
            <person name="Lapidus A."/>
            <person name="Cheng J.F."/>
            <person name="Goodwin L.A."/>
            <person name="Pitluck S."/>
            <person name="Land M.L."/>
            <person name="Hauser L.J."/>
            <person name="Woyke T."/>
            <person name="Mikhailova N."/>
            <person name="Pati A."/>
            <person name="Kyrpides N.C."/>
            <person name="Ivanova N."/>
            <person name="Detter J.C."/>
            <person name="Walston-Davenport K."/>
            <person name="Han S."/>
            <person name="Adams M.W."/>
            <person name="Kelly R.M."/>
        </authorList>
    </citation>
    <scope>NUCLEOTIDE SEQUENCE [LARGE SCALE GENOMIC DNA]</scope>
    <source>
        <strain evidence="16">DSM 18902 / VKM B-2412 / 2002</strain>
    </source>
</reference>
<dbReference type="InterPro" id="IPR036890">
    <property type="entry name" value="HATPase_C_sf"/>
</dbReference>
<dbReference type="KEGG" id="ckn:Calkro_0107"/>
<dbReference type="SMART" id="SM00387">
    <property type="entry name" value="HATPase_c"/>
    <property type="match status" value="1"/>
</dbReference>
<reference key="1">
    <citation type="submission" date="2010-11" db="EMBL/GenBank/DDBJ databases">
        <title>Complete sequence of Caldicellulosiruptor kronotskyensis 2002.</title>
        <authorList>
            <consortium name="US DOE Joint Genome Institute"/>
            <person name="Lucas S."/>
            <person name="Copeland A."/>
            <person name="Lapidus A."/>
            <person name="Cheng J.-F."/>
            <person name="Bruce D."/>
            <person name="Goodwin L."/>
            <person name="Pitluck S."/>
            <person name="Davenport K."/>
            <person name="Detter J.C."/>
            <person name="Han C."/>
            <person name="Tapia R."/>
            <person name="Land M."/>
            <person name="Hauser L."/>
            <person name="Jeffries C."/>
            <person name="Kyrpides N."/>
            <person name="Ivanova N."/>
            <person name="Mikhailova N."/>
            <person name="Blumer-Schuette S.E."/>
            <person name="Kelly R.M."/>
            <person name="Woyke T."/>
        </authorList>
    </citation>
    <scope>NUCLEOTIDE SEQUENCE</scope>
    <source>
        <strain>2002</strain>
    </source>
</reference>
<keyword evidence="11 12" id="KW-0472">Membrane</keyword>
<evidence type="ECO:0000256" key="11">
    <source>
        <dbReference type="ARBA" id="ARBA00023136"/>
    </source>
</evidence>
<evidence type="ECO:0000256" key="9">
    <source>
        <dbReference type="ARBA" id="ARBA00022989"/>
    </source>
</evidence>
<keyword evidence="7 12" id="KW-0812">Transmembrane</keyword>
<dbReference type="PROSITE" id="PS50109">
    <property type="entry name" value="HIS_KIN"/>
    <property type="match status" value="1"/>
</dbReference>
<evidence type="ECO:0000313" key="16">
    <source>
        <dbReference type="Proteomes" id="UP000006835"/>
    </source>
</evidence>
<dbReference type="HOGENOM" id="CLU_020473_6_1_9"/>
<sequence>MLLKLKKHFLRLSIKYKILILFYSIIVITSLVLALFSYTISTNQLKEEVGNLLLRDTKRIASSIDFLQRDVNELSSFLFLDQRVQNFINPRPDFTKYSLEPLASLLASKDYISFIMLYSFQGDKYYFSNDNSTGVADFFEIKQTDFFKQVVKNRGAPMWLSLNSLPFTLISKNNYPKIAMARLLLDYNTYEPAGLLIICINIPTIEKIYLEDLKEKEACFFIVDSNNRIISLESTTPQFTATFAQKLLNENILSRENEIITANSSKLLITSSYISTSNWRFVSIVSLENAINSIRNSFVLLYIRVLIMCLIFAFVISMYFSSMLTAPLQKLVNSMKKVRQGNLREQVKIDQYASDEIAIVVSEYNNMVEKINELINKVLKLEIHKKEAELKALEAQINPHFLYNTLDTIFWKAEKSHDSEISEMIYSLSRLFRLTLNRGSEFIQVKGEKELIEHYLFLQSKRYKNRLKYSVEIDVEIEDYYIPKLILQPFVENAIVHGMENSTSQTYIEITGKKDKDKLCFSIKDNGTGMSKEQLDKVKELLESGKENNFGYAIKNVNERLKLYYENRYNLSIQSQSGQGTEVILTLPIEDIEFEGVKR</sequence>
<feature type="domain" description="Histidine kinase" evidence="13">
    <location>
        <begin position="486"/>
        <end position="591"/>
    </location>
</feature>
<dbReference type="Gene3D" id="3.30.565.10">
    <property type="entry name" value="Histidine kinase-like ATPase, C-terminal domain"/>
    <property type="match status" value="1"/>
</dbReference>
<dbReference type="OrthoDB" id="9809348at2"/>
<dbReference type="EC" id="2.7.13.3" evidence="3"/>
<keyword evidence="6" id="KW-0808">Transferase</keyword>
<feature type="transmembrane region" description="Helical" evidence="12">
    <location>
        <begin position="20"/>
        <end position="40"/>
    </location>
</feature>
<dbReference type="PATRIC" id="fig|632348.3.peg.111"/>
<dbReference type="Pfam" id="PF00672">
    <property type="entry name" value="HAMP"/>
    <property type="match status" value="1"/>
</dbReference>
<dbReference type="Proteomes" id="UP000006835">
    <property type="component" value="Chromosome"/>
</dbReference>
<evidence type="ECO:0000256" key="7">
    <source>
        <dbReference type="ARBA" id="ARBA00022692"/>
    </source>
</evidence>
<dbReference type="GO" id="GO:0005886">
    <property type="term" value="C:plasma membrane"/>
    <property type="evidence" value="ECO:0007669"/>
    <property type="project" value="UniProtKB-SubCell"/>
</dbReference>
<dbReference type="SUPFAM" id="SSF55874">
    <property type="entry name" value="ATPase domain of HSP90 chaperone/DNA topoisomerase II/histidine kinase"/>
    <property type="match status" value="1"/>
</dbReference>
<dbReference type="InterPro" id="IPR003660">
    <property type="entry name" value="HAMP_dom"/>
</dbReference>
<dbReference type="EMBL" id="CP002330">
    <property type="protein sequence ID" value="ADQ45023.1"/>
    <property type="molecule type" value="Genomic_DNA"/>
</dbReference>
<evidence type="ECO:0000256" key="1">
    <source>
        <dbReference type="ARBA" id="ARBA00000085"/>
    </source>
</evidence>
<comment type="subcellular location">
    <subcellularLocation>
        <location evidence="2">Cell membrane</location>
        <topology evidence="2">Multi-pass membrane protein</topology>
    </subcellularLocation>
</comment>
<dbReference type="CDD" id="cd06225">
    <property type="entry name" value="HAMP"/>
    <property type="match status" value="1"/>
</dbReference>
<dbReference type="RefSeq" id="WP_013429180.1">
    <property type="nucleotide sequence ID" value="NC_014720.1"/>
</dbReference>
<dbReference type="InterPro" id="IPR033479">
    <property type="entry name" value="dCache_1"/>
</dbReference>
<evidence type="ECO:0000313" key="15">
    <source>
        <dbReference type="EMBL" id="ADQ45023.1"/>
    </source>
</evidence>
<keyword evidence="5" id="KW-0597">Phosphoprotein</keyword>
<evidence type="ECO:0000256" key="3">
    <source>
        <dbReference type="ARBA" id="ARBA00012438"/>
    </source>
</evidence>